<dbReference type="InterPro" id="IPR001763">
    <property type="entry name" value="Rhodanese-like_dom"/>
</dbReference>
<accession>A0A1P8WNY6</accession>
<dbReference type="AlphaFoldDB" id="A0A1P8WNY6"/>
<dbReference type="InterPro" id="IPR050229">
    <property type="entry name" value="GlpE_sulfurtransferase"/>
</dbReference>
<dbReference type="PROSITE" id="PS50206">
    <property type="entry name" value="RHODANESE_3"/>
    <property type="match status" value="1"/>
</dbReference>
<dbReference type="OrthoDB" id="9800872at2"/>
<dbReference type="GO" id="GO:0016779">
    <property type="term" value="F:nucleotidyltransferase activity"/>
    <property type="evidence" value="ECO:0007669"/>
    <property type="project" value="UniProtKB-KW"/>
</dbReference>
<dbReference type="Proteomes" id="UP000187735">
    <property type="component" value="Chromosome"/>
</dbReference>
<sequence>MEVTCSTVKAKLDAGEEFVFIDCREQDEYDTVKIEGATLLPMSQIQERVTELTQHKDSDIIIHCHHGGRSLQVAMWLKQQGFANPLSMAGGIDVWAQEIDPQLPRY</sequence>
<dbReference type="SUPFAM" id="SSF52821">
    <property type="entry name" value="Rhodanese/Cell cycle control phosphatase"/>
    <property type="match status" value="1"/>
</dbReference>
<keyword evidence="2" id="KW-0808">Transferase</keyword>
<dbReference type="SMART" id="SM00450">
    <property type="entry name" value="RHOD"/>
    <property type="match status" value="1"/>
</dbReference>
<gene>
    <name evidence="2" type="primary">moeZ</name>
    <name evidence="2" type="ORF">Fuma_05432</name>
</gene>
<feature type="domain" description="Rhodanese" evidence="1">
    <location>
        <begin position="14"/>
        <end position="104"/>
    </location>
</feature>
<name>A0A1P8WNY6_9PLAN</name>
<keyword evidence="3" id="KW-1185">Reference proteome</keyword>
<dbReference type="Gene3D" id="3.40.250.10">
    <property type="entry name" value="Rhodanese-like domain"/>
    <property type="match status" value="1"/>
</dbReference>
<dbReference type="Pfam" id="PF00581">
    <property type="entry name" value="Rhodanese"/>
    <property type="match status" value="1"/>
</dbReference>
<protein>
    <submittedName>
        <fullName evidence="2">Putative adenylyltransferase/sulfurtransferase MoeZ</fullName>
    </submittedName>
</protein>
<dbReference type="RefSeq" id="WP_077026882.1">
    <property type="nucleotide sequence ID" value="NZ_CP017641.1"/>
</dbReference>
<dbReference type="STRING" id="1891926.Fuma_05432"/>
<dbReference type="InterPro" id="IPR036873">
    <property type="entry name" value="Rhodanese-like_dom_sf"/>
</dbReference>
<dbReference type="KEGG" id="fmr:Fuma_05432"/>
<dbReference type="PANTHER" id="PTHR43031:SF17">
    <property type="entry name" value="SULFURTRANSFERASE YTWF-RELATED"/>
    <property type="match status" value="1"/>
</dbReference>
<keyword evidence="2" id="KW-0548">Nucleotidyltransferase</keyword>
<organism evidence="2 3">
    <name type="scientific">Fuerstiella marisgermanici</name>
    <dbReference type="NCBI Taxonomy" id="1891926"/>
    <lineage>
        <taxon>Bacteria</taxon>
        <taxon>Pseudomonadati</taxon>
        <taxon>Planctomycetota</taxon>
        <taxon>Planctomycetia</taxon>
        <taxon>Planctomycetales</taxon>
        <taxon>Planctomycetaceae</taxon>
        <taxon>Fuerstiella</taxon>
    </lineage>
</organism>
<dbReference type="EMBL" id="CP017641">
    <property type="protein sequence ID" value="APZ95770.1"/>
    <property type="molecule type" value="Genomic_DNA"/>
</dbReference>
<proteinExistence type="predicted"/>
<dbReference type="PANTHER" id="PTHR43031">
    <property type="entry name" value="FAD-DEPENDENT OXIDOREDUCTASE"/>
    <property type="match status" value="1"/>
</dbReference>
<reference evidence="2 3" key="1">
    <citation type="journal article" date="2016" name="Front. Microbiol.">
        <title>Fuerstia marisgermanicae gen. nov., sp. nov., an Unusual Member of the Phylum Planctomycetes from the German Wadden Sea.</title>
        <authorList>
            <person name="Kohn T."/>
            <person name="Heuer A."/>
            <person name="Jogler M."/>
            <person name="Vollmers J."/>
            <person name="Boedeker C."/>
            <person name="Bunk B."/>
            <person name="Rast P."/>
            <person name="Borchert D."/>
            <person name="Glockner I."/>
            <person name="Freese H.M."/>
            <person name="Klenk H.P."/>
            <person name="Overmann J."/>
            <person name="Kaster A.K."/>
            <person name="Rohde M."/>
            <person name="Wiegand S."/>
            <person name="Jogler C."/>
        </authorList>
    </citation>
    <scope>NUCLEOTIDE SEQUENCE [LARGE SCALE GENOMIC DNA]</scope>
    <source>
        <strain evidence="2 3">NH11</strain>
    </source>
</reference>
<evidence type="ECO:0000313" key="2">
    <source>
        <dbReference type="EMBL" id="APZ95770.1"/>
    </source>
</evidence>
<evidence type="ECO:0000259" key="1">
    <source>
        <dbReference type="PROSITE" id="PS50206"/>
    </source>
</evidence>
<evidence type="ECO:0000313" key="3">
    <source>
        <dbReference type="Proteomes" id="UP000187735"/>
    </source>
</evidence>